<dbReference type="SUPFAM" id="SSF53335">
    <property type="entry name" value="S-adenosyl-L-methionine-dependent methyltransferases"/>
    <property type="match status" value="1"/>
</dbReference>
<dbReference type="RefSeq" id="WP_227475847.1">
    <property type="nucleotide sequence ID" value="NZ_JAFMPT010000002.1"/>
</dbReference>
<dbReference type="Gene3D" id="3.40.50.150">
    <property type="entry name" value="Vaccinia Virus protein VP39"/>
    <property type="match status" value="1"/>
</dbReference>
<dbReference type="InterPro" id="IPR041698">
    <property type="entry name" value="Methyltransf_25"/>
</dbReference>
<dbReference type="GO" id="GO:0008168">
    <property type="term" value="F:methyltransferase activity"/>
    <property type="evidence" value="ECO:0007669"/>
    <property type="project" value="UniProtKB-KW"/>
</dbReference>
<evidence type="ECO:0000313" key="2">
    <source>
        <dbReference type="EMBL" id="MCC1483400.1"/>
    </source>
</evidence>
<reference evidence="3" key="2">
    <citation type="submission" date="2023-07" db="EMBL/GenBank/DDBJ databases">
        <title>Genome of Winogradskyella sp. E313.</title>
        <authorList>
            <person name="Zhou Y."/>
        </authorList>
    </citation>
    <scope>NUCLEOTIDE SEQUENCE [LARGE SCALE GENOMIC DNA]</scope>
    <source>
        <strain evidence="3">E313</strain>
    </source>
</reference>
<protein>
    <submittedName>
        <fullName evidence="2">Methyltransferase domain-containing protein</fullName>
    </submittedName>
</protein>
<reference evidence="3" key="1">
    <citation type="submission" date="2021-03" db="EMBL/GenBank/DDBJ databases">
        <title>Genome of Cognatishimia sp. F0-27.</title>
        <authorList>
            <person name="Ping X."/>
        </authorList>
    </citation>
    <scope>NUCLEOTIDE SEQUENCE [LARGE SCALE GENOMIC DNA]</scope>
    <source>
        <strain evidence="3">E313</strain>
    </source>
</reference>
<keyword evidence="2" id="KW-0489">Methyltransferase</keyword>
<gene>
    <name evidence="2" type="ORF">J1C55_02250</name>
</gene>
<evidence type="ECO:0000259" key="1">
    <source>
        <dbReference type="Pfam" id="PF13649"/>
    </source>
</evidence>
<feature type="domain" description="Methyltransferase" evidence="1">
    <location>
        <begin position="66"/>
        <end position="162"/>
    </location>
</feature>
<name>A0ABS8EJN7_9FLAO</name>
<comment type="caution">
    <text evidence="2">The sequence shown here is derived from an EMBL/GenBank/DDBJ whole genome shotgun (WGS) entry which is preliminary data.</text>
</comment>
<evidence type="ECO:0000313" key="3">
    <source>
        <dbReference type="Proteomes" id="UP000778797"/>
    </source>
</evidence>
<dbReference type="GO" id="GO:0032259">
    <property type="term" value="P:methylation"/>
    <property type="evidence" value="ECO:0007669"/>
    <property type="project" value="UniProtKB-KW"/>
</dbReference>
<keyword evidence="2" id="KW-0808">Transferase</keyword>
<dbReference type="EMBL" id="JAFMPT010000002">
    <property type="protein sequence ID" value="MCC1483400.1"/>
    <property type="molecule type" value="Genomic_DNA"/>
</dbReference>
<dbReference type="InterPro" id="IPR029063">
    <property type="entry name" value="SAM-dependent_MTases_sf"/>
</dbReference>
<proteinExistence type="predicted"/>
<sequence>MSLFIDTTYRSNDTEIMDDFSMKGDLLRDTLDKLGKINKWLGGNQITINGIKDLLKTQSKNITYTIIDLGCGHGDMLRIAADFGRKNGYKLKLIGIDANQDTIDYANELSVDYSEISYVNEDIFSETFLNRKYDIVLSTLFLHHFTNDEIITLLTNLCRSAKLGVVINDLQRSELAYGLFKFLGLFISNHMIRQDGLTSILRAFKRKDLELLSKKLKVKSQIRWKWAFRYQWIISTDNIN</sequence>
<organism evidence="2 3">
    <name type="scientific">Winogradskyella immobilis</name>
    <dbReference type="NCBI Taxonomy" id="2816852"/>
    <lineage>
        <taxon>Bacteria</taxon>
        <taxon>Pseudomonadati</taxon>
        <taxon>Bacteroidota</taxon>
        <taxon>Flavobacteriia</taxon>
        <taxon>Flavobacteriales</taxon>
        <taxon>Flavobacteriaceae</taxon>
        <taxon>Winogradskyella</taxon>
    </lineage>
</organism>
<dbReference type="Proteomes" id="UP000778797">
    <property type="component" value="Unassembled WGS sequence"/>
</dbReference>
<dbReference type="CDD" id="cd02440">
    <property type="entry name" value="AdoMet_MTases"/>
    <property type="match status" value="1"/>
</dbReference>
<dbReference type="Pfam" id="PF13649">
    <property type="entry name" value="Methyltransf_25"/>
    <property type="match status" value="1"/>
</dbReference>
<accession>A0ABS8EJN7</accession>
<keyword evidence="3" id="KW-1185">Reference proteome</keyword>